<feature type="domain" description="EAL" evidence="3">
    <location>
        <begin position="584"/>
        <end position="837"/>
    </location>
</feature>
<dbReference type="InterPro" id="IPR029787">
    <property type="entry name" value="Nucleotide_cyclase"/>
</dbReference>
<feature type="region of interest" description="Disordered" evidence="1">
    <location>
        <begin position="1"/>
        <end position="43"/>
    </location>
</feature>
<dbReference type="PROSITE" id="PS50883">
    <property type="entry name" value="EAL"/>
    <property type="match status" value="1"/>
</dbReference>
<feature type="transmembrane region" description="Helical" evidence="2">
    <location>
        <begin position="138"/>
        <end position="157"/>
    </location>
</feature>
<organism evidence="5 6">
    <name type="scientific">Pengzhenrongella frigida</name>
    <dbReference type="NCBI Taxonomy" id="1259133"/>
    <lineage>
        <taxon>Bacteria</taxon>
        <taxon>Bacillati</taxon>
        <taxon>Actinomycetota</taxon>
        <taxon>Actinomycetes</taxon>
        <taxon>Micrococcales</taxon>
        <taxon>Pengzhenrongella</taxon>
    </lineage>
</organism>
<dbReference type="SMART" id="SM00052">
    <property type="entry name" value="EAL"/>
    <property type="match status" value="1"/>
</dbReference>
<dbReference type="InterPro" id="IPR035919">
    <property type="entry name" value="EAL_sf"/>
</dbReference>
<dbReference type="PANTHER" id="PTHR33121">
    <property type="entry name" value="CYCLIC DI-GMP PHOSPHODIESTERASE PDEF"/>
    <property type="match status" value="1"/>
</dbReference>
<dbReference type="Proteomes" id="UP000293764">
    <property type="component" value="Unassembled WGS sequence"/>
</dbReference>
<dbReference type="OrthoDB" id="23692at2"/>
<keyword evidence="2" id="KW-1133">Transmembrane helix</keyword>
<dbReference type="InterPro" id="IPR043128">
    <property type="entry name" value="Rev_trsase/Diguanyl_cyclase"/>
</dbReference>
<dbReference type="AlphaFoldDB" id="A0A4Q5N5T2"/>
<feature type="transmembrane region" description="Helical" evidence="2">
    <location>
        <begin position="228"/>
        <end position="250"/>
    </location>
</feature>
<dbReference type="SUPFAM" id="SSF55073">
    <property type="entry name" value="Nucleotide cyclase"/>
    <property type="match status" value="1"/>
</dbReference>
<feature type="transmembrane region" description="Helical" evidence="2">
    <location>
        <begin position="331"/>
        <end position="352"/>
    </location>
</feature>
<gene>
    <name evidence="5" type="ORF">EUA98_00210</name>
</gene>
<dbReference type="Gene3D" id="3.30.70.270">
    <property type="match status" value="1"/>
</dbReference>
<name>A0A4Q5N5T2_9MICO</name>
<dbReference type="SUPFAM" id="SSF141868">
    <property type="entry name" value="EAL domain-like"/>
    <property type="match status" value="1"/>
</dbReference>
<reference evidence="5 6" key="1">
    <citation type="submission" date="2019-01" db="EMBL/GenBank/DDBJ databases">
        <title>Novel species of Cellulomonas.</title>
        <authorList>
            <person name="Liu Q."/>
            <person name="Xin Y.-H."/>
        </authorList>
    </citation>
    <scope>NUCLEOTIDE SEQUENCE [LARGE SCALE GENOMIC DNA]</scope>
    <source>
        <strain evidence="5 6">HLT2-17</strain>
    </source>
</reference>
<dbReference type="GO" id="GO:0071111">
    <property type="term" value="F:cyclic-guanylate-specific phosphodiesterase activity"/>
    <property type="evidence" value="ECO:0007669"/>
    <property type="project" value="InterPro"/>
</dbReference>
<dbReference type="SMART" id="SM00267">
    <property type="entry name" value="GGDEF"/>
    <property type="match status" value="1"/>
</dbReference>
<feature type="transmembrane region" description="Helical" evidence="2">
    <location>
        <begin position="382"/>
        <end position="403"/>
    </location>
</feature>
<evidence type="ECO:0000256" key="1">
    <source>
        <dbReference type="SAM" id="MobiDB-lite"/>
    </source>
</evidence>
<feature type="compositionally biased region" description="Low complexity" evidence="1">
    <location>
        <begin position="1"/>
        <end position="17"/>
    </location>
</feature>
<evidence type="ECO:0000313" key="6">
    <source>
        <dbReference type="Proteomes" id="UP000293764"/>
    </source>
</evidence>
<feature type="transmembrane region" description="Helical" evidence="2">
    <location>
        <begin position="108"/>
        <end position="126"/>
    </location>
</feature>
<feature type="transmembrane region" description="Helical" evidence="2">
    <location>
        <begin position="297"/>
        <end position="319"/>
    </location>
</feature>
<keyword evidence="2" id="KW-0812">Transmembrane</keyword>
<sequence>MRPSTRTRGPCSRPCPSRIRRNRPIAAGGGPTWSNRRAGDLSRSAGRLAARTSRAKAQVDGSHTDVNDGCRSRVDRSSLVRRRPQTRELSMAPRGVAPRSAAAGTIRGLGAAVWWIVGVGSVWILSLPGSQDSSQVRSAVAITLTLFFVAQFVRLLVAAVHHPSRRLSLLFLAAGIALWAGGAAMVSASQAVTAVTFPAPGEVLYLASYLGMAAFLLLDVPRRRLPTAAVWLEAAVVCGAAICLAGFALLTPLSGTFSRGGLQLLLAILYPLIDLILATLVLAQMMLRMRDHSRRTLTLAAGFLGLAAADTTFISSLSAGSYSSSLLLDAIWGFSFIAIVSGAISCPTPIVARPIERQNMGVLPVAGALAVTVLVLHPPGGIGIYIMLPAIVTLVSAGARMMLALREAQGAAEAMRLSLTDELTGLPNRRALLAAADEALRDGSPLGFMLLDLDGFKDINDSLGHAVGDEVLKTLANRMRAALDPDVLVARLGGDEFALLAPGHDELRFFEIAQLVRVVLQSPLRVDSIDLSIDASVGITVREAADTSSTELLRRADIAMYEAKHSRAGVLHFDTSQDGFSRQRLRRGEDLRQAIAEDQLVVWYQPQVDARTRQVVAMEALVRWQHPTEGLLSPIAFLPDARRSGLMPAVTETVLRRMLADTRRWVDLGFTFRVAMNCAPPELIGDQLLPVLFQALDDAGLPGDSILIEVTEDSFLSDPERAREALYDLRAHHVQVSIDDYGTGFSSLAYLRDLPVQELKMDRSFVSTVVTDERSRMIVQTTTHMAHALGLRLVAEGVEDAATAAELIPLGVDVFQGYQIARPMPADEVAAWVRRWCAEHGVPGLDGLDAVPGTARRSEPGRTRGRGTGWSAAPDQG</sequence>
<dbReference type="CDD" id="cd01949">
    <property type="entry name" value="GGDEF"/>
    <property type="match status" value="1"/>
</dbReference>
<feature type="transmembrane region" description="Helical" evidence="2">
    <location>
        <begin position="203"/>
        <end position="221"/>
    </location>
</feature>
<keyword evidence="6" id="KW-1185">Reference proteome</keyword>
<keyword evidence="2" id="KW-0472">Membrane</keyword>
<dbReference type="EMBL" id="SDWW01000001">
    <property type="protein sequence ID" value="RYV52953.1"/>
    <property type="molecule type" value="Genomic_DNA"/>
</dbReference>
<feature type="transmembrane region" description="Helical" evidence="2">
    <location>
        <begin position="169"/>
        <end position="191"/>
    </location>
</feature>
<feature type="region of interest" description="Disordered" evidence="1">
    <location>
        <begin position="847"/>
        <end position="877"/>
    </location>
</feature>
<dbReference type="NCBIfam" id="TIGR00254">
    <property type="entry name" value="GGDEF"/>
    <property type="match status" value="1"/>
</dbReference>
<comment type="caution">
    <text evidence="5">The sequence shown here is derived from an EMBL/GenBank/DDBJ whole genome shotgun (WGS) entry which is preliminary data.</text>
</comment>
<evidence type="ECO:0000256" key="2">
    <source>
        <dbReference type="SAM" id="Phobius"/>
    </source>
</evidence>
<feature type="transmembrane region" description="Helical" evidence="2">
    <location>
        <begin position="262"/>
        <end position="285"/>
    </location>
</feature>
<dbReference type="PANTHER" id="PTHR33121:SF70">
    <property type="entry name" value="SIGNALING PROTEIN YKOW"/>
    <property type="match status" value="1"/>
</dbReference>
<dbReference type="InterPro" id="IPR050706">
    <property type="entry name" value="Cyclic-di-GMP_PDE-like"/>
</dbReference>
<dbReference type="PROSITE" id="PS50887">
    <property type="entry name" value="GGDEF"/>
    <property type="match status" value="1"/>
</dbReference>
<dbReference type="InterPro" id="IPR001633">
    <property type="entry name" value="EAL_dom"/>
</dbReference>
<dbReference type="Pfam" id="PF00990">
    <property type="entry name" value="GGDEF"/>
    <property type="match status" value="1"/>
</dbReference>
<dbReference type="CDD" id="cd01948">
    <property type="entry name" value="EAL"/>
    <property type="match status" value="1"/>
</dbReference>
<evidence type="ECO:0000259" key="4">
    <source>
        <dbReference type="PROSITE" id="PS50887"/>
    </source>
</evidence>
<dbReference type="Pfam" id="PF00563">
    <property type="entry name" value="EAL"/>
    <property type="match status" value="1"/>
</dbReference>
<dbReference type="Gene3D" id="3.20.20.450">
    <property type="entry name" value="EAL domain"/>
    <property type="match status" value="1"/>
</dbReference>
<proteinExistence type="predicted"/>
<dbReference type="InterPro" id="IPR000160">
    <property type="entry name" value="GGDEF_dom"/>
</dbReference>
<protein>
    <submittedName>
        <fullName evidence="5">Bifunctional diguanylate cyclase/phosphodiesterase</fullName>
    </submittedName>
</protein>
<evidence type="ECO:0000313" key="5">
    <source>
        <dbReference type="EMBL" id="RYV52953.1"/>
    </source>
</evidence>
<feature type="domain" description="GGDEF" evidence="4">
    <location>
        <begin position="444"/>
        <end position="575"/>
    </location>
</feature>
<accession>A0A4Q5N5T2</accession>
<evidence type="ECO:0000259" key="3">
    <source>
        <dbReference type="PROSITE" id="PS50883"/>
    </source>
</evidence>